<dbReference type="PANTHER" id="PTHR45504">
    <property type="entry name" value="CHAPERONE DNAJ-DOMAIN SUPERFAMILY PROTEIN"/>
    <property type="match status" value="1"/>
</dbReference>
<gene>
    <name evidence="2" type="ORF">RHSIM_Rhsim03G0224000</name>
</gene>
<dbReference type="EMBL" id="WJXA01000003">
    <property type="protein sequence ID" value="KAF7147490.1"/>
    <property type="molecule type" value="Genomic_DNA"/>
</dbReference>
<comment type="caution">
    <text evidence="2">The sequence shown here is derived from an EMBL/GenBank/DDBJ whole genome shotgun (WGS) entry which is preliminary data.</text>
</comment>
<dbReference type="GO" id="GO:0005634">
    <property type="term" value="C:nucleus"/>
    <property type="evidence" value="ECO:0007669"/>
    <property type="project" value="TreeGrafter"/>
</dbReference>
<dbReference type="InterPro" id="IPR036869">
    <property type="entry name" value="J_dom_sf"/>
</dbReference>
<organism evidence="2 3">
    <name type="scientific">Rhododendron simsii</name>
    <name type="common">Sims's rhododendron</name>
    <dbReference type="NCBI Taxonomy" id="118357"/>
    <lineage>
        <taxon>Eukaryota</taxon>
        <taxon>Viridiplantae</taxon>
        <taxon>Streptophyta</taxon>
        <taxon>Embryophyta</taxon>
        <taxon>Tracheophyta</taxon>
        <taxon>Spermatophyta</taxon>
        <taxon>Magnoliopsida</taxon>
        <taxon>eudicotyledons</taxon>
        <taxon>Gunneridae</taxon>
        <taxon>Pentapetalae</taxon>
        <taxon>asterids</taxon>
        <taxon>Ericales</taxon>
        <taxon>Ericaceae</taxon>
        <taxon>Ericoideae</taxon>
        <taxon>Rhodoreae</taxon>
        <taxon>Rhododendron</taxon>
    </lineage>
</organism>
<reference evidence="2" key="1">
    <citation type="submission" date="2019-11" db="EMBL/GenBank/DDBJ databases">
        <authorList>
            <person name="Liu Y."/>
            <person name="Hou J."/>
            <person name="Li T.-Q."/>
            <person name="Guan C.-H."/>
            <person name="Wu X."/>
            <person name="Wu H.-Z."/>
            <person name="Ling F."/>
            <person name="Zhang R."/>
            <person name="Shi X.-G."/>
            <person name="Ren J.-P."/>
            <person name="Chen E.-F."/>
            <person name="Sun J.-M."/>
        </authorList>
    </citation>
    <scope>NUCLEOTIDE SEQUENCE</scope>
    <source>
        <strain evidence="2">Adult_tree_wgs_1</strain>
        <tissue evidence="2">Leaves</tissue>
    </source>
</reference>
<sequence length="114" mass="13246">MWLILNDAFRRKGGKFVFRPWKRITTKFWRVHYDATDEKIRLNYRNLSPMWHPDGHNGDNAVTAKFQQINEAYSGIYRSKCATSVVLLRICIAGDWGAEVSWLVGKFSGNSLHN</sequence>
<feature type="domain" description="J" evidence="1">
    <location>
        <begin position="19"/>
        <end position="81"/>
    </location>
</feature>
<proteinExistence type="predicted"/>
<dbReference type="CDD" id="cd06257">
    <property type="entry name" value="DnaJ"/>
    <property type="match status" value="1"/>
</dbReference>
<evidence type="ECO:0000313" key="2">
    <source>
        <dbReference type="EMBL" id="KAF7147490.1"/>
    </source>
</evidence>
<dbReference type="PROSITE" id="PS50076">
    <property type="entry name" value="DNAJ_2"/>
    <property type="match status" value="1"/>
</dbReference>
<dbReference type="Proteomes" id="UP000626092">
    <property type="component" value="Unassembled WGS sequence"/>
</dbReference>
<dbReference type="Pfam" id="PF00226">
    <property type="entry name" value="DnaJ"/>
    <property type="match status" value="1"/>
</dbReference>
<dbReference type="SMART" id="SM00271">
    <property type="entry name" value="DnaJ"/>
    <property type="match status" value="1"/>
</dbReference>
<dbReference type="InterPro" id="IPR001623">
    <property type="entry name" value="DnaJ_domain"/>
</dbReference>
<accession>A0A834LPK8</accession>
<keyword evidence="3" id="KW-1185">Reference proteome</keyword>
<dbReference type="PANTHER" id="PTHR45504:SF2">
    <property type="entry name" value="OS02G0693200 PROTEIN"/>
    <property type="match status" value="1"/>
</dbReference>
<dbReference type="OrthoDB" id="10250354at2759"/>
<dbReference type="SUPFAM" id="SSF46565">
    <property type="entry name" value="Chaperone J-domain"/>
    <property type="match status" value="1"/>
</dbReference>
<evidence type="ECO:0000259" key="1">
    <source>
        <dbReference type="PROSITE" id="PS50076"/>
    </source>
</evidence>
<protein>
    <recommendedName>
        <fullName evidence="1">J domain-containing protein</fullName>
    </recommendedName>
</protein>
<dbReference type="AlphaFoldDB" id="A0A834LPK8"/>
<dbReference type="Gene3D" id="1.10.287.110">
    <property type="entry name" value="DnaJ domain"/>
    <property type="match status" value="1"/>
</dbReference>
<name>A0A834LPK8_RHOSS</name>
<dbReference type="GO" id="GO:0005737">
    <property type="term" value="C:cytoplasm"/>
    <property type="evidence" value="ECO:0007669"/>
    <property type="project" value="TreeGrafter"/>
</dbReference>
<evidence type="ECO:0000313" key="3">
    <source>
        <dbReference type="Proteomes" id="UP000626092"/>
    </source>
</evidence>